<dbReference type="PANTHER" id="PTHR30532">
    <property type="entry name" value="IRON III DICITRATE-BINDING PERIPLASMIC PROTEIN"/>
    <property type="match status" value="1"/>
</dbReference>
<organism evidence="8 9">
    <name type="scientific">Sanguibacter keddieii (strain ATCC 51767 / DSM 10542 / NCFB 3025 / ST-74)</name>
    <dbReference type="NCBI Taxonomy" id="446469"/>
    <lineage>
        <taxon>Bacteria</taxon>
        <taxon>Bacillati</taxon>
        <taxon>Actinomycetota</taxon>
        <taxon>Actinomycetes</taxon>
        <taxon>Micrococcales</taxon>
        <taxon>Sanguibacteraceae</taxon>
        <taxon>Sanguibacter</taxon>
    </lineage>
</organism>
<dbReference type="RefSeq" id="WP_012865993.1">
    <property type="nucleotide sequence ID" value="NC_013521.1"/>
</dbReference>
<name>D1BCS6_SANKS</name>
<evidence type="ECO:0000313" key="8">
    <source>
        <dbReference type="EMBL" id="ACZ20924.1"/>
    </source>
</evidence>
<evidence type="ECO:0000256" key="6">
    <source>
        <dbReference type="SAM" id="SignalP"/>
    </source>
</evidence>
<dbReference type="STRING" id="446469.Sked_09740"/>
<dbReference type="Pfam" id="PF01497">
    <property type="entry name" value="Peripla_BP_2"/>
    <property type="match status" value="1"/>
</dbReference>
<dbReference type="OrthoDB" id="9793175at2"/>
<feature type="region of interest" description="Disordered" evidence="5">
    <location>
        <begin position="42"/>
        <end position="70"/>
    </location>
</feature>
<comment type="similarity">
    <text evidence="2">Belongs to the bacterial solute-binding protein 8 family.</text>
</comment>
<gene>
    <name evidence="8" type="ordered locus">Sked_09740</name>
</gene>
<dbReference type="SUPFAM" id="SSF53807">
    <property type="entry name" value="Helical backbone' metal receptor"/>
    <property type="match status" value="1"/>
</dbReference>
<dbReference type="eggNOG" id="COG0614">
    <property type="taxonomic scope" value="Bacteria"/>
</dbReference>
<evidence type="ECO:0000259" key="7">
    <source>
        <dbReference type="PROSITE" id="PS50983"/>
    </source>
</evidence>
<feature type="signal peptide" evidence="6">
    <location>
        <begin position="1"/>
        <end position="43"/>
    </location>
</feature>
<dbReference type="HOGENOM" id="CLU_038034_0_3_11"/>
<dbReference type="GO" id="GO:1901678">
    <property type="term" value="P:iron coordination entity transport"/>
    <property type="evidence" value="ECO:0007669"/>
    <property type="project" value="UniProtKB-ARBA"/>
</dbReference>
<dbReference type="Proteomes" id="UP000000322">
    <property type="component" value="Chromosome"/>
</dbReference>
<sequence>MNHRSRTAVTTPAQRTSRARLTTTAAAAALALALAACSTTTDAAEPASDGSSQAADQPTTRTVESAYGPIEVPSDPQRVVAVSYDTPWQLQAVGVTPVAVQDYSSYSTEFTAEQLDLVDGLPTVGAFFELNVEAVLAAEPDLIVGDALEIDEQTYALLSEIAPTVVVEGEYRGDWRTISTGIADAVNASDELDEAHAAYDAKLDEVTTTYASTIADERWAAIGDGDVEGGFSALFPTGAVGSLYFEDLGVTIAPSVPEANDNGWEYIAPELTDEVLGEADIIVAGARPDGELTPGLATTVLTPLFAALPAQQTGSVYPVYGSVTDYGTALAWLERVETTVLEPRS</sequence>
<dbReference type="PROSITE" id="PS50983">
    <property type="entry name" value="FE_B12_PBP"/>
    <property type="match status" value="1"/>
</dbReference>
<evidence type="ECO:0000313" key="9">
    <source>
        <dbReference type="Proteomes" id="UP000000322"/>
    </source>
</evidence>
<keyword evidence="9" id="KW-1185">Reference proteome</keyword>
<feature type="region of interest" description="Disordered" evidence="5">
    <location>
        <begin position="1"/>
        <end position="20"/>
    </location>
</feature>
<dbReference type="InterPro" id="IPR002491">
    <property type="entry name" value="ABC_transptr_periplasmic_BD"/>
</dbReference>
<comment type="subcellular location">
    <subcellularLocation>
        <location evidence="1">Cell envelope</location>
    </subcellularLocation>
</comment>
<feature type="domain" description="Fe/B12 periplasmic-binding" evidence="7">
    <location>
        <begin position="78"/>
        <end position="345"/>
    </location>
</feature>
<proteinExistence type="inferred from homology"/>
<dbReference type="Gene3D" id="3.40.50.1980">
    <property type="entry name" value="Nitrogenase molybdenum iron protein domain"/>
    <property type="match status" value="2"/>
</dbReference>
<evidence type="ECO:0000256" key="3">
    <source>
        <dbReference type="ARBA" id="ARBA00022448"/>
    </source>
</evidence>
<keyword evidence="3" id="KW-0813">Transport</keyword>
<dbReference type="PANTHER" id="PTHR30532:SF1">
    <property type="entry name" value="IRON(3+)-HYDROXAMATE-BINDING PROTEIN FHUD"/>
    <property type="match status" value="1"/>
</dbReference>
<accession>D1BCS6</accession>
<dbReference type="KEGG" id="ske:Sked_09740"/>
<dbReference type="AlphaFoldDB" id="D1BCS6"/>
<evidence type="ECO:0000256" key="5">
    <source>
        <dbReference type="SAM" id="MobiDB-lite"/>
    </source>
</evidence>
<evidence type="ECO:0000256" key="4">
    <source>
        <dbReference type="ARBA" id="ARBA00022729"/>
    </source>
</evidence>
<protein>
    <submittedName>
        <fullName evidence="8">ABC-type Fe3+-hydroxamate transport system, periplasmic component</fullName>
    </submittedName>
</protein>
<dbReference type="GO" id="GO:0030288">
    <property type="term" value="C:outer membrane-bounded periplasmic space"/>
    <property type="evidence" value="ECO:0007669"/>
    <property type="project" value="TreeGrafter"/>
</dbReference>
<evidence type="ECO:0000256" key="2">
    <source>
        <dbReference type="ARBA" id="ARBA00008814"/>
    </source>
</evidence>
<keyword evidence="4 6" id="KW-0732">Signal</keyword>
<feature type="compositionally biased region" description="Polar residues" evidence="5">
    <location>
        <begin position="49"/>
        <end position="63"/>
    </location>
</feature>
<evidence type="ECO:0000256" key="1">
    <source>
        <dbReference type="ARBA" id="ARBA00004196"/>
    </source>
</evidence>
<dbReference type="InterPro" id="IPR051313">
    <property type="entry name" value="Bact_iron-sidero_bind"/>
</dbReference>
<reference evidence="8 9" key="1">
    <citation type="journal article" date="2009" name="Stand. Genomic Sci.">
        <title>Complete genome sequence of Sanguibacter keddieii type strain (ST-74).</title>
        <authorList>
            <person name="Ivanova N."/>
            <person name="Sikorski J."/>
            <person name="Sims D."/>
            <person name="Brettin T."/>
            <person name="Detter J.C."/>
            <person name="Han C."/>
            <person name="Lapidus A."/>
            <person name="Copeland A."/>
            <person name="Glavina Del Rio T."/>
            <person name="Nolan M."/>
            <person name="Chen F."/>
            <person name="Lucas S."/>
            <person name="Tice H."/>
            <person name="Cheng J.F."/>
            <person name="Bruce D."/>
            <person name="Goodwin L."/>
            <person name="Pitluck S."/>
            <person name="Pati A."/>
            <person name="Mavromatis K."/>
            <person name="Chen A."/>
            <person name="Palaniappan K."/>
            <person name="D'haeseleer P."/>
            <person name="Chain P."/>
            <person name="Bristow J."/>
            <person name="Eisen J.A."/>
            <person name="Markowitz V."/>
            <person name="Hugenholtz P."/>
            <person name="Goker M."/>
            <person name="Pukall R."/>
            <person name="Klenk H.P."/>
            <person name="Kyrpides N.C."/>
        </authorList>
    </citation>
    <scope>NUCLEOTIDE SEQUENCE [LARGE SCALE GENOMIC DNA]</scope>
    <source>
        <strain evidence="9">ATCC 51767 / DSM 10542 / NCFB 3025 / ST-74</strain>
    </source>
</reference>
<feature type="chain" id="PRO_5003020371" evidence="6">
    <location>
        <begin position="44"/>
        <end position="345"/>
    </location>
</feature>
<dbReference type="EMBL" id="CP001819">
    <property type="protein sequence ID" value="ACZ20924.1"/>
    <property type="molecule type" value="Genomic_DNA"/>
</dbReference>